<dbReference type="GO" id="GO:0005815">
    <property type="term" value="C:microtubule organizing center"/>
    <property type="evidence" value="ECO:0007669"/>
    <property type="project" value="TreeGrafter"/>
</dbReference>
<dbReference type="InterPro" id="IPR019530">
    <property type="entry name" value="Intra-flagellar_transport_57"/>
</dbReference>
<dbReference type="GO" id="GO:0005929">
    <property type="term" value="C:cilium"/>
    <property type="evidence" value="ECO:0007669"/>
    <property type="project" value="UniProtKB-SubCell"/>
</dbReference>
<dbReference type="GO" id="GO:0042073">
    <property type="term" value="P:intraciliary transport"/>
    <property type="evidence" value="ECO:0007669"/>
    <property type="project" value="TreeGrafter"/>
</dbReference>
<evidence type="ECO:0000256" key="3">
    <source>
        <dbReference type="ARBA" id="ARBA00023069"/>
    </source>
</evidence>
<name>A0A4Z1SRN6_GIAMU</name>
<feature type="coiled-coil region" evidence="5">
    <location>
        <begin position="292"/>
        <end position="326"/>
    </location>
</feature>
<dbReference type="PANTHER" id="PTHR16011">
    <property type="entry name" value="IFT57/HIPPI"/>
    <property type="match status" value="1"/>
</dbReference>
<evidence type="ECO:0000313" key="7">
    <source>
        <dbReference type="Proteomes" id="UP000315496"/>
    </source>
</evidence>
<gene>
    <name evidence="6" type="ORF">GMRT_12532</name>
</gene>
<sequence length="381" mass="41750">MAIEPRLNMPAVVNSHYIVARLRQLRYEERYCAPAGLPCLLPAHFYLESPSPLDQLVQTVRLAQWLLSLLGIQTQAVSEFDEPTAVATDLVTACRDVVNVERIPPHKIKQGYGDGITALILALCDACLQKLQPALLSWKSLGSEEAAVEREEEEQQQLQDDLFEEFISTPSLASNAVTGSNTQRPFPAIREGDAIAPGVSNPQNWATEVAEATAQLASRDAHLASQDWRRDITSMSSLAKALGRDTVQCSQSLTGLASGIAKQLERIASREQHLSGQLAQYSGQLTEVSMAYKTVAAEEAELEQTLAELTEELATVSERLRALKTELQVESTRISDTSSIHEVKGAITTMAGELRRLDLQITLAQQRLFAVTAPMTSSMMH</sequence>
<reference evidence="6 7" key="1">
    <citation type="submission" date="2019-05" db="EMBL/GenBank/DDBJ databases">
        <title>The compact genome of Giardia muris reveals important steps in the evolution of intestinal protozoan parasites.</title>
        <authorList>
            <person name="Xu F."/>
            <person name="Jimenez-Gonzalez A."/>
            <person name="Einarsson E."/>
            <person name="Astvaldsson A."/>
            <person name="Peirasmaki D."/>
            <person name="Eckmann L."/>
            <person name="Andersson J.O."/>
            <person name="Svard S.G."/>
            <person name="Jerlstrom-Hultqvist J."/>
        </authorList>
    </citation>
    <scope>NUCLEOTIDE SEQUENCE [LARGE SCALE GENOMIC DNA]</scope>
    <source>
        <strain evidence="6 7">Roberts-Thomson</strain>
    </source>
</reference>
<dbReference type="Proteomes" id="UP000315496">
    <property type="component" value="Chromosome 2"/>
</dbReference>
<dbReference type="EMBL" id="VDLU01000002">
    <property type="protein sequence ID" value="TNJ28400.1"/>
    <property type="molecule type" value="Genomic_DNA"/>
</dbReference>
<comment type="similarity">
    <text evidence="2">Belongs to the IFT57 family.</text>
</comment>
<evidence type="ECO:0000313" key="6">
    <source>
        <dbReference type="EMBL" id="TNJ28400.1"/>
    </source>
</evidence>
<dbReference type="GO" id="GO:0005794">
    <property type="term" value="C:Golgi apparatus"/>
    <property type="evidence" value="ECO:0007669"/>
    <property type="project" value="TreeGrafter"/>
</dbReference>
<comment type="caution">
    <text evidence="6">The sequence shown here is derived from an EMBL/GenBank/DDBJ whole genome shotgun (WGS) entry which is preliminary data.</text>
</comment>
<dbReference type="OrthoDB" id="423881at2759"/>
<keyword evidence="4" id="KW-0966">Cell projection</keyword>
<accession>A0A4Z1SRN6</accession>
<keyword evidence="5" id="KW-0175">Coiled coil</keyword>
<keyword evidence="6" id="KW-0282">Flagellum</keyword>
<dbReference type="GO" id="GO:0030992">
    <property type="term" value="C:intraciliary transport particle B"/>
    <property type="evidence" value="ECO:0007669"/>
    <property type="project" value="TreeGrafter"/>
</dbReference>
<protein>
    <submittedName>
        <fullName evidence="6">Intraflagellar transport protein IFT57</fullName>
    </submittedName>
</protein>
<dbReference type="GO" id="GO:1905515">
    <property type="term" value="P:non-motile cilium assembly"/>
    <property type="evidence" value="ECO:0007669"/>
    <property type="project" value="TreeGrafter"/>
</dbReference>
<keyword evidence="7" id="KW-1185">Reference proteome</keyword>
<dbReference type="Pfam" id="PF10498">
    <property type="entry name" value="IFT57"/>
    <property type="match status" value="1"/>
</dbReference>
<proteinExistence type="inferred from homology"/>
<evidence type="ECO:0000256" key="1">
    <source>
        <dbReference type="ARBA" id="ARBA00004138"/>
    </source>
</evidence>
<dbReference type="PANTHER" id="PTHR16011:SF0">
    <property type="entry name" value="INTRAFLAGELLAR TRANSPORT PROTEIN 57 HOMOLOG"/>
    <property type="match status" value="1"/>
</dbReference>
<evidence type="ECO:0000256" key="2">
    <source>
        <dbReference type="ARBA" id="ARBA00009415"/>
    </source>
</evidence>
<comment type="subcellular location">
    <subcellularLocation>
        <location evidence="1">Cell projection</location>
        <location evidence="1">Cilium</location>
    </subcellularLocation>
</comment>
<evidence type="ECO:0000256" key="4">
    <source>
        <dbReference type="ARBA" id="ARBA00023273"/>
    </source>
</evidence>
<keyword evidence="3" id="KW-0969">Cilium</keyword>
<evidence type="ECO:0000256" key="5">
    <source>
        <dbReference type="SAM" id="Coils"/>
    </source>
</evidence>
<organism evidence="6 7">
    <name type="scientific">Giardia muris</name>
    <dbReference type="NCBI Taxonomy" id="5742"/>
    <lineage>
        <taxon>Eukaryota</taxon>
        <taxon>Metamonada</taxon>
        <taxon>Diplomonadida</taxon>
        <taxon>Hexamitidae</taxon>
        <taxon>Giardiinae</taxon>
        <taxon>Giardia</taxon>
    </lineage>
</organism>
<dbReference type="VEuPathDB" id="GiardiaDB:GMRT_12532"/>
<dbReference type="AlphaFoldDB" id="A0A4Z1SRN6"/>